<evidence type="ECO:0000259" key="10">
    <source>
        <dbReference type="PROSITE" id="PS50835"/>
    </source>
</evidence>
<dbReference type="SUPFAM" id="SSF48726">
    <property type="entry name" value="Immunoglobulin"/>
    <property type="match status" value="1"/>
</dbReference>
<dbReference type="KEGG" id="ccan:109674665"/>
<dbReference type="InterPro" id="IPR003597">
    <property type="entry name" value="Ig_C1-set"/>
</dbReference>
<dbReference type="InterPro" id="IPR011162">
    <property type="entry name" value="MHC_I/II-like_Ag-recog"/>
</dbReference>
<evidence type="ECO:0000256" key="3">
    <source>
        <dbReference type="ARBA" id="ARBA00022692"/>
    </source>
</evidence>
<dbReference type="AlphaFoldDB" id="A0A8B7TPB8"/>
<dbReference type="GO" id="GO:0042613">
    <property type="term" value="C:MHC class II protein complex"/>
    <property type="evidence" value="ECO:0007669"/>
    <property type="project" value="UniProtKB-KW"/>
</dbReference>
<dbReference type="InterPro" id="IPR014745">
    <property type="entry name" value="MHC_II_a/b_N"/>
</dbReference>
<name>A0A8B7TPB8_CASCN</name>
<keyword evidence="9" id="KW-0491">MHC II</keyword>
<evidence type="ECO:0000256" key="5">
    <source>
        <dbReference type="ARBA" id="ARBA00022989"/>
    </source>
</evidence>
<keyword evidence="8" id="KW-0325">Glycoprotein</keyword>
<proteinExistence type="inferred from homology"/>
<dbReference type="InterPro" id="IPR000353">
    <property type="entry name" value="MHC_II_b_N"/>
</dbReference>
<keyword evidence="7" id="KW-0472">Membrane</keyword>
<keyword evidence="4" id="KW-0391">Immunity</keyword>
<evidence type="ECO:0000256" key="9">
    <source>
        <dbReference type="ARBA" id="ARBA00023182"/>
    </source>
</evidence>
<evidence type="ECO:0000256" key="4">
    <source>
        <dbReference type="ARBA" id="ARBA00022859"/>
    </source>
</evidence>
<protein>
    <submittedName>
        <fullName evidence="11">H-2 class II histocompatibility antigen, E-S beta chain-like</fullName>
    </submittedName>
</protein>
<evidence type="ECO:0000256" key="7">
    <source>
        <dbReference type="ARBA" id="ARBA00023136"/>
    </source>
</evidence>
<comment type="similarity">
    <text evidence="2">Belongs to the MHC class II family.</text>
</comment>
<accession>A0A8B7TPB8</accession>
<evidence type="ECO:0000313" key="11">
    <source>
        <dbReference type="RefSeq" id="XP_020007190.1"/>
    </source>
</evidence>
<dbReference type="InterPro" id="IPR050160">
    <property type="entry name" value="MHC/Immunoglobulin"/>
</dbReference>
<dbReference type="SMART" id="SM00407">
    <property type="entry name" value="IGc1"/>
    <property type="match status" value="1"/>
</dbReference>
<dbReference type="OrthoDB" id="9940220at2759"/>
<feature type="domain" description="Ig-like" evidence="10">
    <location>
        <begin position="140"/>
        <end position="228"/>
    </location>
</feature>
<dbReference type="InterPro" id="IPR007110">
    <property type="entry name" value="Ig-like_dom"/>
</dbReference>
<evidence type="ECO:0000256" key="1">
    <source>
        <dbReference type="ARBA" id="ARBA00004479"/>
    </source>
</evidence>
<dbReference type="RefSeq" id="XP_020007190.1">
    <property type="nucleotide sequence ID" value="XM_020151601.1"/>
</dbReference>
<keyword evidence="5" id="KW-1133">Transmembrane helix</keyword>
<comment type="subcellular location">
    <subcellularLocation>
        <location evidence="1">Membrane</location>
        <topology evidence="1">Single-pass type I membrane protein</topology>
    </subcellularLocation>
</comment>
<evidence type="ECO:0000256" key="2">
    <source>
        <dbReference type="ARBA" id="ARBA00007394"/>
    </source>
</evidence>
<dbReference type="PANTHER" id="PTHR19944">
    <property type="entry name" value="MHC CLASS II-RELATED"/>
    <property type="match status" value="1"/>
</dbReference>
<dbReference type="Pfam" id="PF00969">
    <property type="entry name" value="MHC_II_beta"/>
    <property type="match status" value="1"/>
</dbReference>
<keyword evidence="6" id="KW-1064">Adaptive immunity</keyword>
<dbReference type="PANTHER" id="PTHR19944:SF66">
    <property type="entry name" value="HISTOCOMPATIBILITY 2, CLASS II ANTIGEN E BETA2"/>
    <property type="match status" value="1"/>
</dbReference>
<sequence length="308" mass="34855">MVPSSGPKGQAKVVSGLLASTSVVPSLQAVEETFPKLLRGYASNFRTSDTAHFLEQLKGECHFSNGHVRSVTRYVYNREEFVHFDSDVGEFRAVTELGKPIAKELNSEKDVLDNYRASVDRCRNDYALVDILLLNQRVEPKVTVYPTKTQPLQHHNLMVCSVSGFYPGQIEVRWFQNGQEEEVGVVSTGLIKNGDWTFQILVMLETVPESGEVYTCQVEHPSLKNPVTVEWNGHPAQCLGPYKCKIRLPHTWKCLVCRGPVWICTEQDVEWSRGLCARSALPWGRAVHLLQEPQRIFWTSANRTPELK</sequence>
<dbReference type="Gene3D" id="2.60.40.10">
    <property type="entry name" value="Immunoglobulins"/>
    <property type="match status" value="1"/>
</dbReference>
<keyword evidence="3" id="KW-0812">Transmembrane</keyword>
<dbReference type="GO" id="GO:0002504">
    <property type="term" value="P:antigen processing and presentation of peptide or polysaccharide antigen via MHC class II"/>
    <property type="evidence" value="ECO:0007669"/>
    <property type="project" value="UniProtKB-KW"/>
</dbReference>
<dbReference type="FunFam" id="2.60.40.10:FF:000116">
    <property type="entry name" value="HLA class II histocompatibility antigen, DRB1-1 beta chain"/>
    <property type="match status" value="1"/>
</dbReference>
<evidence type="ECO:0000256" key="6">
    <source>
        <dbReference type="ARBA" id="ARBA00023130"/>
    </source>
</evidence>
<evidence type="ECO:0000256" key="8">
    <source>
        <dbReference type="ARBA" id="ARBA00023180"/>
    </source>
</evidence>
<organism evidence="11">
    <name type="scientific">Castor canadensis</name>
    <name type="common">American beaver</name>
    <dbReference type="NCBI Taxonomy" id="51338"/>
    <lineage>
        <taxon>Eukaryota</taxon>
        <taxon>Metazoa</taxon>
        <taxon>Chordata</taxon>
        <taxon>Craniata</taxon>
        <taxon>Vertebrata</taxon>
        <taxon>Euteleostomi</taxon>
        <taxon>Mammalia</taxon>
        <taxon>Eutheria</taxon>
        <taxon>Euarchontoglires</taxon>
        <taxon>Glires</taxon>
        <taxon>Rodentia</taxon>
        <taxon>Castorimorpha</taxon>
        <taxon>Castoridae</taxon>
        <taxon>Castor</taxon>
    </lineage>
</organism>
<gene>
    <name evidence="11" type="primary">LOC109674665</name>
</gene>
<dbReference type="Gene3D" id="3.10.320.10">
    <property type="entry name" value="Class II Histocompatibility Antigen, M Beta Chain, Chain B, domain 1"/>
    <property type="match status" value="1"/>
</dbReference>
<dbReference type="InterPro" id="IPR003006">
    <property type="entry name" value="Ig/MHC_CS"/>
</dbReference>
<reference evidence="11" key="1">
    <citation type="submission" date="2025-08" db="UniProtKB">
        <authorList>
            <consortium name="RefSeq"/>
        </authorList>
    </citation>
    <scope>IDENTIFICATION</scope>
    <source>
        <tissue evidence="11">Leukocyte</tissue>
    </source>
</reference>
<dbReference type="GO" id="GO:0002250">
    <property type="term" value="P:adaptive immune response"/>
    <property type="evidence" value="ECO:0007669"/>
    <property type="project" value="UniProtKB-KW"/>
</dbReference>
<dbReference type="Pfam" id="PF07654">
    <property type="entry name" value="C1-set"/>
    <property type="match status" value="1"/>
</dbReference>
<dbReference type="PROSITE" id="PS00290">
    <property type="entry name" value="IG_MHC"/>
    <property type="match status" value="1"/>
</dbReference>
<dbReference type="PROSITE" id="PS50835">
    <property type="entry name" value="IG_LIKE"/>
    <property type="match status" value="1"/>
</dbReference>
<dbReference type="InterPro" id="IPR013783">
    <property type="entry name" value="Ig-like_fold"/>
</dbReference>
<dbReference type="SMART" id="SM00921">
    <property type="entry name" value="MHC_II_beta"/>
    <property type="match status" value="1"/>
</dbReference>
<dbReference type="InterPro" id="IPR036179">
    <property type="entry name" value="Ig-like_dom_sf"/>
</dbReference>
<dbReference type="FunFam" id="3.10.320.10:FF:000001">
    <property type="entry name" value="HLA class II histocompatibility antigen, DRB1-1 beta chain"/>
    <property type="match status" value="1"/>
</dbReference>
<dbReference type="SUPFAM" id="SSF54452">
    <property type="entry name" value="MHC antigen-recognition domain"/>
    <property type="match status" value="1"/>
</dbReference>